<comment type="caution">
    <text evidence="2">The sequence shown here is derived from an EMBL/GenBank/DDBJ whole genome shotgun (WGS) entry which is preliminary data.</text>
</comment>
<dbReference type="Gene3D" id="3.40.50.720">
    <property type="entry name" value="NAD(P)-binding Rossmann-like Domain"/>
    <property type="match status" value="1"/>
</dbReference>
<dbReference type="AlphaFoldDB" id="A0AAP8GWS7"/>
<gene>
    <name evidence="2" type="ORF">BACWE_34540</name>
</gene>
<evidence type="ECO:0000259" key="1">
    <source>
        <dbReference type="Pfam" id="PF00899"/>
    </source>
</evidence>
<evidence type="ECO:0000313" key="2">
    <source>
        <dbReference type="EMBL" id="PJN69704.1"/>
    </source>
</evidence>
<dbReference type="InterPro" id="IPR035985">
    <property type="entry name" value="Ubiquitin-activating_enz"/>
</dbReference>
<dbReference type="PANTHER" id="PTHR43267">
    <property type="entry name" value="TRNA THREONYLCARBAMOYLADENOSINE DEHYDRATASE"/>
    <property type="match status" value="1"/>
</dbReference>
<reference evidence="2 3" key="1">
    <citation type="submission" date="2016-10" db="EMBL/GenBank/DDBJ databases">
        <title>Genome Sequence of Bacillus weihenstephanensis GM6LP.</title>
        <authorList>
            <person name="Poehlein A."/>
            <person name="Wemheuer F."/>
            <person name="Hollensteiner J."/>
            <person name="Wemheuer B."/>
        </authorList>
    </citation>
    <scope>NUCLEOTIDE SEQUENCE [LARGE SCALE GENOMIC DNA]</scope>
    <source>
        <strain evidence="2 3">GM6LP</strain>
    </source>
</reference>
<organism evidence="2 3">
    <name type="scientific">Bacillus mycoides</name>
    <dbReference type="NCBI Taxonomy" id="1405"/>
    <lineage>
        <taxon>Bacteria</taxon>
        <taxon>Bacillati</taxon>
        <taxon>Bacillota</taxon>
        <taxon>Bacilli</taxon>
        <taxon>Bacillales</taxon>
        <taxon>Bacillaceae</taxon>
        <taxon>Bacillus</taxon>
        <taxon>Bacillus cereus group</taxon>
    </lineage>
</organism>
<dbReference type="PANTHER" id="PTHR43267:SF1">
    <property type="entry name" value="TRNA THREONYLCARBAMOYLADENOSINE DEHYDRATASE"/>
    <property type="match status" value="1"/>
</dbReference>
<dbReference type="GO" id="GO:0008641">
    <property type="term" value="F:ubiquitin-like modifier activating enzyme activity"/>
    <property type="evidence" value="ECO:0007669"/>
    <property type="project" value="InterPro"/>
</dbReference>
<sequence length="332" mass="37594">MDIYSFAKKIRIESFLIFLQIAHKNDILLDYFYIEELFFEMVTTYKGDFKMDMDSYYWEMVKKNIGVYSEQEQECLRNKKVIIFGLGGVGGYEAILFSRMGIGHITGVDPDEFEVSNINRQMLALSSVIGEPKAKVAEQVVKDIHPYISTNFIQTRVDEDNVIELIKGHDIVVEAVDDMPSRVIIHRTARELGIPSVGMSGSPPTRGFVSTFFPTGIPYEEALNISSVGCKLTNQELRQQIADIKKSRAWYSVEKGAPKEWAQDFCDGKAGWIITPMRAHLLSLFSFHEAIQVLTGREPLARAPKGIVMDLDSHIPVQVKEVPKGGWDYKTL</sequence>
<dbReference type="EMBL" id="MKZQ01000037">
    <property type="protein sequence ID" value="PJN69704.1"/>
    <property type="molecule type" value="Genomic_DNA"/>
</dbReference>
<dbReference type="Proteomes" id="UP000236165">
    <property type="component" value="Unassembled WGS sequence"/>
</dbReference>
<proteinExistence type="predicted"/>
<dbReference type="InterPro" id="IPR000594">
    <property type="entry name" value="ThiF_NAD_FAD-bd"/>
</dbReference>
<dbReference type="InterPro" id="IPR045886">
    <property type="entry name" value="ThiF/MoeB/HesA"/>
</dbReference>
<dbReference type="GO" id="GO:0061503">
    <property type="term" value="F:tRNA threonylcarbamoyladenosine dehydratase"/>
    <property type="evidence" value="ECO:0007669"/>
    <property type="project" value="TreeGrafter"/>
</dbReference>
<name>A0AAP8GWS7_BACMY</name>
<dbReference type="SUPFAM" id="SSF69572">
    <property type="entry name" value="Activating enzymes of the ubiquitin-like proteins"/>
    <property type="match status" value="1"/>
</dbReference>
<feature type="domain" description="THIF-type NAD/FAD binding fold" evidence="1">
    <location>
        <begin position="64"/>
        <end position="299"/>
    </location>
</feature>
<dbReference type="GO" id="GO:0061504">
    <property type="term" value="P:cyclic threonylcarbamoyladenosine biosynthetic process"/>
    <property type="evidence" value="ECO:0007669"/>
    <property type="project" value="TreeGrafter"/>
</dbReference>
<accession>A0AAP8GWS7</accession>
<evidence type="ECO:0000313" key="3">
    <source>
        <dbReference type="Proteomes" id="UP000236165"/>
    </source>
</evidence>
<dbReference type="Pfam" id="PF00899">
    <property type="entry name" value="ThiF"/>
    <property type="match status" value="1"/>
</dbReference>
<protein>
    <recommendedName>
        <fullName evidence="1">THIF-type NAD/FAD binding fold domain-containing protein</fullName>
    </recommendedName>
</protein>